<dbReference type="GeneTree" id="ENSGT00940000176240"/>
<evidence type="ECO:0000313" key="3">
    <source>
        <dbReference type="Ensembl" id="ENSOMEP00000009219.1"/>
    </source>
</evidence>
<dbReference type="OMA" id="ANDCITC"/>
<organism evidence="3 4">
    <name type="scientific">Oryzias melastigma</name>
    <name type="common">Marine medaka</name>
    <dbReference type="NCBI Taxonomy" id="30732"/>
    <lineage>
        <taxon>Eukaryota</taxon>
        <taxon>Metazoa</taxon>
        <taxon>Chordata</taxon>
        <taxon>Craniata</taxon>
        <taxon>Vertebrata</taxon>
        <taxon>Euteleostomi</taxon>
        <taxon>Actinopterygii</taxon>
        <taxon>Neopterygii</taxon>
        <taxon>Teleostei</taxon>
        <taxon>Neoteleostei</taxon>
        <taxon>Acanthomorphata</taxon>
        <taxon>Ovalentaria</taxon>
        <taxon>Atherinomorphae</taxon>
        <taxon>Beloniformes</taxon>
        <taxon>Adrianichthyidae</taxon>
        <taxon>Oryziinae</taxon>
        <taxon>Oryzias</taxon>
    </lineage>
</organism>
<dbReference type="Pfam" id="PF14843">
    <property type="entry name" value="GF_recep_IV"/>
    <property type="match status" value="1"/>
</dbReference>
<evidence type="ECO:0000313" key="4">
    <source>
        <dbReference type="Proteomes" id="UP000261560"/>
    </source>
</evidence>
<dbReference type="Ensembl" id="ENSOMET00000001148.1">
    <property type="protein sequence ID" value="ENSOMEP00000009219.1"/>
    <property type="gene ID" value="ENSOMEG00000010420.1"/>
</dbReference>
<dbReference type="PaxDb" id="30732-ENSOMEP00000009219"/>
<name>A0A3B3BV29_ORYME</name>
<dbReference type="PANTHER" id="PTHR15332">
    <property type="entry name" value="PROPROTEIN CONVERTASE SUBTILISIN_KEXIN TYPE 5-LIKE"/>
    <property type="match status" value="1"/>
</dbReference>
<dbReference type="CDD" id="cd00064">
    <property type="entry name" value="FU"/>
    <property type="match status" value="3"/>
</dbReference>
<reference evidence="3" key="2">
    <citation type="submission" date="2025-09" db="UniProtKB">
        <authorList>
            <consortium name="Ensembl"/>
        </authorList>
    </citation>
    <scope>IDENTIFICATION</scope>
</reference>
<dbReference type="PANTHER" id="PTHR15332:SF175">
    <property type="entry name" value="PROPROTEIN CONVERTASE SUBTILISIN_KEXIN TYPE 5-LIKE"/>
    <property type="match status" value="1"/>
</dbReference>
<dbReference type="STRING" id="30732.ENSOMEP00000009219"/>
<evidence type="ECO:0000256" key="1">
    <source>
        <dbReference type="ARBA" id="ARBA00023180"/>
    </source>
</evidence>
<dbReference type="Gene3D" id="2.10.220.10">
    <property type="entry name" value="Hormone Receptor, Insulin-like Growth Factor Receptor 1, Chain A, domain 2"/>
    <property type="match status" value="2"/>
</dbReference>
<dbReference type="InterPro" id="IPR006212">
    <property type="entry name" value="Furin_repeat"/>
</dbReference>
<proteinExistence type="predicted"/>
<evidence type="ECO:0000259" key="2">
    <source>
        <dbReference type="Pfam" id="PF14843"/>
    </source>
</evidence>
<keyword evidence="1" id="KW-0325">Glycoprotein</keyword>
<protein>
    <recommendedName>
        <fullName evidence="2">Growth factor receptor domain-containing protein</fullName>
    </recommendedName>
</protein>
<dbReference type="SUPFAM" id="SSF57184">
    <property type="entry name" value="Growth factor receptor domain"/>
    <property type="match status" value="1"/>
</dbReference>
<keyword evidence="4" id="KW-1185">Reference proteome</keyword>
<reference evidence="3" key="1">
    <citation type="submission" date="2025-08" db="UniProtKB">
        <authorList>
            <consortium name="Ensembl"/>
        </authorList>
    </citation>
    <scope>IDENTIFICATION</scope>
</reference>
<accession>A0A3B3BV29</accession>
<dbReference type="AlphaFoldDB" id="A0A3B3BV29"/>
<sequence length="228" mass="25162">TWVPFGLDLEPSKAEEEYLLSCFDVWFPDCDESCLTCSGPDVNSSVGSWVLFGTDGSCVDECPAGYFKEESGQKCEPCHASCQTCVGKNSLQCLTCKAHLFREAKECVETCQPGHYGNSDSRTCEKCDPSCGECTDGGEEDCLSCSLGLVYLRNEGRCLPSCPPGYHRDSSHRTCEPCHSSCRTCSGATVYLTTTFQNKTSCVTWDHLDAANHYIFRKMYKSNELNQS</sequence>
<dbReference type="InterPro" id="IPR032778">
    <property type="entry name" value="GF_recep_IV"/>
</dbReference>
<dbReference type="SMART" id="SM00261">
    <property type="entry name" value="FU"/>
    <property type="match status" value="4"/>
</dbReference>
<dbReference type="InterPro" id="IPR009030">
    <property type="entry name" value="Growth_fac_rcpt_cys_sf"/>
</dbReference>
<dbReference type="Proteomes" id="UP000261560">
    <property type="component" value="Unplaced"/>
</dbReference>
<feature type="domain" description="Growth factor receptor" evidence="2">
    <location>
        <begin position="84"/>
        <end position="188"/>
    </location>
</feature>